<evidence type="ECO:0000313" key="4">
    <source>
        <dbReference type="Proteomes" id="UP000236621"/>
    </source>
</evidence>
<evidence type="ECO:0000259" key="2">
    <source>
        <dbReference type="PROSITE" id="PS50217"/>
    </source>
</evidence>
<sequence>MSQRGPAPHPAPRRSSRSPSRHDAGSPRQHARLPGSRDGRRPASTGLTSTEGGGRSQHLPPKALGVHNILNPSEPRPMASEGAVPHSSRPREGEGAPTSSSAQTYGGPRPFFPNQMGPGSHPGTPIGSMTSLGRPPSSGRNSPAAAYHFAGINDPRNAVSPRLPRSSSMSQGVTPREMDPRAQSRLPPSSPAKRPYEKEAPEELRAVSGPHHASGMPFTAHHSVGTPPRTMAQPPSRLADAPYMPPFAVVTRDPHGRPQSLHSLPSQFHHGAATNRPMSAIGGSGDGPSSWSEVMRRSGMSGAMGGAEGQQAFMTLPGSDAPIPVQVDYSQASKKADEKRQRNAKASTRHRRKKKTLQEENLRQLQDLKDEREQLAHEAEDLRRQRDFYRDERNRLRDIVARTPGIHQHAAGPPTPLPRSPESHEEMSPGAHSHMPTPTPGYSSDPSSVERPAQRRRTEDRPEYSTPIFGTPAGGPPPVLAPGPGGQACGLPPRPLSAASSASGERLPPLRAMEGAPPVQSHGPGHPHAQHAHAREQDPRTGQWRPAQPRQFETGWATAPRKPHHEGHAPQWQ</sequence>
<dbReference type="InterPro" id="IPR004827">
    <property type="entry name" value="bZIP"/>
</dbReference>
<feature type="region of interest" description="Disordered" evidence="1">
    <location>
        <begin position="1"/>
        <end position="372"/>
    </location>
</feature>
<dbReference type="GO" id="GO:0003700">
    <property type="term" value="F:DNA-binding transcription factor activity"/>
    <property type="evidence" value="ECO:0007669"/>
    <property type="project" value="InterPro"/>
</dbReference>
<dbReference type="STRING" id="45235.A0A2K3Q6V9"/>
<dbReference type="EMBL" id="NRSZ01001121">
    <property type="protein sequence ID" value="PNY23251.1"/>
    <property type="molecule type" value="Genomic_DNA"/>
</dbReference>
<keyword evidence="4" id="KW-1185">Reference proteome</keyword>
<feature type="region of interest" description="Disordered" evidence="1">
    <location>
        <begin position="399"/>
        <end position="573"/>
    </location>
</feature>
<feature type="compositionally biased region" description="Basic and acidic residues" evidence="1">
    <location>
        <begin position="194"/>
        <end position="205"/>
    </location>
</feature>
<protein>
    <recommendedName>
        <fullName evidence="2">BZIP domain-containing protein</fullName>
    </recommendedName>
</protein>
<dbReference type="CDD" id="cd14705">
    <property type="entry name" value="bZIP_Zip1"/>
    <property type="match status" value="1"/>
</dbReference>
<reference evidence="3 4" key="1">
    <citation type="submission" date="2017-08" db="EMBL/GenBank/DDBJ databases">
        <title>Harnessing the power of phylogenomics to disentangle the directionality and signatures of interkingdom host jumping in the parasitic fungal genus Tolypocladium.</title>
        <authorList>
            <person name="Quandt C.A."/>
            <person name="Patterson W."/>
            <person name="Spatafora J.W."/>
        </authorList>
    </citation>
    <scope>NUCLEOTIDE SEQUENCE [LARGE SCALE GENOMIC DNA]</scope>
    <source>
        <strain evidence="3 4">CBS 113982</strain>
    </source>
</reference>
<dbReference type="OrthoDB" id="2247093at2759"/>
<dbReference type="PROSITE" id="PS50217">
    <property type="entry name" value="BZIP"/>
    <property type="match status" value="1"/>
</dbReference>
<dbReference type="Proteomes" id="UP000236621">
    <property type="component" value="Unassembled WGS sequence"/>
</dbReference>
<name>A0A2K3Q6V9_9HYPO</name>
<feature type="domain" description="BZIP" evidence="2">
    <location>
        <begin position="333"/>
        <end position="396"/>
    </location>
</feature>
<organism evidence="3 4">
    <name type="scientific">Tolypocladium capitatum</name>
    <dbReference type="NCBI Taxonomy" id="45235"/>
    <lineage>
        <taxon>Eukaryota</taxon>
        <taxon>Fungi</taxon>
        <taxon>Dikarya</taxon>
        <taxon>Ascomycota</taxon>
        <taxon>Pezizomycotina</taxon>
        <taxon>Sordariomycetes</taxon>
        <taxon>Hypocreomycetidae</taxon>
        <taxon>Hypocreales</taxon>
        <taxon>Ophiocordycipitaceae</taxon>
        <taxon>Tolypocladium</taxon>
    </lineage>
</organism>
<evidence type="ECO:0000256" key="1">
    <source>
        <dbReference type="SAM" id="MobiDB-lite"/>
    </source>
</evidence>
<proteinExistence type="predicted"/>
<dbReference type="PROSITE" id="PS00036">
    <property type="entry name" value="BZIP_BASIC"/>
    <property type="match status" value="1"/>
</dbReference>
<comment type="caution">
    <text evidence="3">The sequence shown here is derived from an EMBL/GenBank/DDBJ whole genome shotgun (WGS) entry which is preliminary data.</text>
</comment>
<evidence type="ECO:0000313" key="3">
    <source>
        <dbReference type="EMBL" id="PNY23251.1"/>
    </source>
</evidence>
<accession>A0A2K3Q6V9</accession>
<feature type="compositionally biased region" description="Basic and acidic residues" evidence="1">
    <location>
        <begin position="452"/>
        <end position="463"/>
    </location>
</feature>
<gene>
    <name evidence="3" type="ORF">TCAP_06793</name>
</gene>
<dbReference type="AlphaFoldDB" id="A0A2K3Q6V9"/>
<feature type="compositionally biased region" description="Basic and acidic residues" evidence="1">
    <location>
        <begin position="356"/>
        <end position="372"/>
    </location>
</feature>